<evidence type="ECO:0000256" key="4">
    <source>
        <dbReference type="PROSITE-ProRule" id="PRU00322"/>
    </source>
</evidence>
<reference evidence="8" key="1">
    <citation type="submission" date="2021-01" db="EMBL/GenBank/DDBJ databases">
        <authorList>
            <person name="Corre E."/>
            <person name="Pelletier E."/>
            <person name="Niang G."/>
            <person name="Scheremetjew M."/>
            <person name="Finn R."/>
            <person name="Kale V."/>
            <person name="Holt S."/>
            <person name="Cochrane G."/>
            <person name="Meng A."/>
            <person name="Brown T."/>
            <person name="Cohen L."/>
        </authorList>
    </citation>
    <scope>NUCLEOTIDE SEQUENCE</scope>
    <source>
        <strain evidence="8">CCMP3105</strain>
    </source>
</reference>
<feature type="domain" description="RanBP2-type" evidence="7">
    <location>
        <begin position="117"/>
        <end position="146"/>
    </location>
</feature>
<dbReference type="InterPro" id="IPR001876">
    <property type="entry name" value="Znf_RanBP2"/>
</dbReference>
<dbReference type="InterPro" id="IPR036443">
    <property type="entry name" value="Znf_RanBP2_sf"/>
</dbReference>
<name>A0A7S4Q755_9DINO</name>
<dbReference type="Pfam" id="PF00641">
    <property type="entry name" value="Zn_ribbon_RanBP"/>
    <property type="match status" value="2"/>
</dbReference>
<dbReference type="InterPro" id="IPR015940">
    <property type="entry name" value="UBA"/>
</dbReference>
<accession>A0A7S4Q755</accession>
<dbReference type="SMART" id="SM00165">
    <property type="entry name" value="UBA"/>
    <property type="match status" value="1"/>
</dbReference>
<feature type="domain" description="RanBP2-type" evidence="7">
    <location>
        <begin position="23"/>
        <end position="52"/>
    </location>
</feature>
<feature type="compositionally biased region" description="Basic and acidic residues" evidence="5">
    <location>
        <begin position="192"/>
        <end position="201"/>
    </location>
</feature>
<dbReference type="SUPFAM" id="SSF46934">
    <property type="entry name" value="UBA-like"/>
    <property type="match status" value="1"/>
</dbReference>
<evidence type="ECO:0000256" key="3">
    <source>
        <dbReference type="ARBA" id="ARBA00022833"/>
    </source>
</evidence>
<keyword evidence="2 4" id="KW-0863">Zinc-finger</keyword>
<dbReference type="SMART" id="SM00547">
    <property type="entry name" value="ZnF_RBZ"/>
    <property type="match status" value="2"/>
</dbReference>
<dbReference type="Gene3D" id="4.10.1060.10">
    <property type="entry name" value="Zinc finger, RanBP2-type"/>
    <property type="match status" value="2"/>
</dbReference>
<protein>
    <submittedName>
        <fullName evidence="8">Uncharacterized protein</fullName>
    </submittedName>
</protein>
<organism evidence="8">
    <name type="scientific">Alexandrium monilatum</name>
    <dbReference type="NCBI Taxonomy" id="311494"/>
    <lineage>
        <taxon>Eukaryota</taxon>
        <taxon>Sar</taxon>
        <taxon>Alveolata</taxon>
        <taxon>Dinophyceae</taxon>
        <taxon>Gonyaulacales</taxon>
        <taxon>Pyrocystaceae</taxon>
        <taxon>Alexandrium</taxon>
    </lineage>
</organism>
<feature type="compositionally biased region" description="Basic and acidic residues" evidence="5">
    <location>
        <begin position="170"/>
        <end position="181"/>
    </location>
</feature>
<feature type="domain" description="UBA" evidence="6">
    <location>
        <begin position="261"/>
        <end position="306"/>
    </location>
</feature>
<evidence type="ECO:0000259" key="7">
    <source>
        <dbReference type="PROSITE" id="PS50199"/>
    </source>
</evidence>
<dbReference type="PROSITE" id="PS50199">
    <property type="entry name" value="ZF_RANBP2_2"/>
    <property type="match status" value="2"/>
</dbReference>
<dbReference type="GO" id="GO:0008270">
    <property type="term" value="F:zinc ion binding"/>
    <property type="evidence" value="ECO:0007669"/>
    <property type="project" value="UniProtKB-KW"/>
</dbReference>
<dbReference type="SUPFAM" id="SSF90209">
    <property type="entry name" value="Ran binding protein zinc finger-like"/>
    <property type="match status" value="2"/>
</dbReference>
<evidence type="ECO:0000256" key="2">
    <source>
        <dbReference type="ARBA" id="ARBA00022771"/>
    </source>
</evidence>
<keyword evidence="1" id="KW-0479">Metal-binding</keyword>
<sequence>MSAGMADAGIADQEQSAVAAGAETSRWACPACTLLNEASATRCRICEGPRPGAGWGGGNSSGVRVVLPQGPEVPAAAAALVACTPARPTASAAPVRVSPAGLDDPPLKRPRIETGAQQARWTCSACTLVNPADAVRCLACEGLRQDRPVAAAALAAGRRRSAPGSSDTAESSKESSTRAVEEWASLPPAPEGHIRHWRASDEDLDIFGGGGQSEDGTEPAARPDSDPTADSGGECNLRPVWGTAGAPLFEGLSAAGLDGGVVDEALLFEDAVGRLAALGFDPTKCNLALEAAGGDENLARAFLTREA</sequence>
<dbReference type="EMBL" id="HBNR01021166">
    <property type="protein sequence ID" value="CAE4574472.1"/>
    <property type="molecule type" value="Transcribed_RNA"/>
</dbReference>
<gene>
    <name evidence="8" type="ORF">AMON00008_LOCUS14091</name>
</gene>
<proteinExistence type="predicted"/>
<keyword evidence="3" id="KW-0862">Zinc</keyword>
<evidence type="ECO:0000256" key="5">
    <source>
        <dbReference type="SAM" id="MobiDB-lite"/>
    </source>
</evidence>
<dbReference type="InterPro" id="IPR009060">
    <property type="entry name" value="UBA-like_sf"/>
</dbReference>
<dbReference type="Pfam" id="PF00627">
    <property type="entry name" value="UBA"/>
    <property type="match status" value="1"/>
</dbReference>
<feature type="region of interest" description="Disordered" evidence="5">
    <location>
        <begin position="155"/>
        <end position="234"/>
    </location>
</feature>
<evidence type="ECO:0000313" key="8">
    <source>
        <dbReference type="EMBL" id="CAE4574472.1"/>
    </source>
</evidence>
<dbReference type="PROSITE" id="PS50030">
    <property type="entry name" value="UBA"/>
    <property type="match status" value="1"/>
</dbReference>
<evidence type="ECO:0000259" key="6">
    <source>
        <dbReference type="PROSITE" id="PS50030"/>
    </source>
</evidence>
<dbReference type="Gene3D" id="1.10.8.10">
    <property type="entry name" value="DNA helicase RuvA subunit, C-terminal domain"/>
    <property type="match status" value="1"/>
</dbReference>
<evidence type="ECO:0000256" key="1">
    <source>
        <dbReference type="ARBA" id="ARBA00022723"/>
    </source>
</evidence>
<dbReference type="PROSITE" id="PS01358">
    <property type="entry name" value="ZF_RANBP2_1"/>
    <property type="match status" value="2"/>
</dbReference>
<dbReference type="AlphaFoldDB" id="A0A7S4Q755"/>